<dbReference type="InterPro" id="IPR011009">
    <property type="entry name" value="Kinase-like_dom_sf"/>
</dbReference>
<evidence type="ECO:0000256" key="4">
    <source>
        <dbReference type="ARBA" id="ARBA00022777"/>
    </source>
</evidence>
<dbReference type="SUPFAM" id="SSF56112">
    <property type="entry name" value="Protein kinase-like (PK-like)"/>
    <property type="match status" value="1"/>
</dbReference>
<keyword evidence="4 7" id="KW-0418">Kinase</keyword>
<evidence type="ECO:0000313" key="8">
    <source>
        <dbReference type="Proteomes" id="UP000199021"/>
    </source>
</evidence>
<feature type="domain" description="Aminoglycoside phosphotransferase" evidence="6">
    <location>
        <begin position="75"/>
        <end position="292"/>
    </location>
</feature>
<dbReference type="EMBL" id="FOFB01000033">
    <property type="protein sequence ID" value="SER30104.1"/>
    <property type="molecule type" value="Genomic_DNA"/>
</dbReference>
<reference evidence="8" key="1">
    <citation type="submission" date="2016-10" db="EMBL/GenBank/DDBJ databases">
        <authorList>
            <person name="Varghese N."/>
            <person name="Submissions S."/>
        </authorList>
    </citation>
    <scope>NUCLEOTIDE SEQUENCE [LARGE SCALE GENOMIC DNA]</scope>
    <source>
        <strain evidence="8">DSM 24740</strain>
    </source>
</reference>
<keyword evidence="3" id="KW-0547">Nucleotide-binding</keyword>
<accession>A0A1H9N2D8</accession>
<dbReference type="STRING" id="478744.SAMN05444359_13324"/>
<keyword evidence="8" id="KW-1185">Reference proteome</keyword>
<name>A0A1H9N2D8_9BACT</name>
<dbReference type="FunCoup" id="A0A1H9N2D8">
    <property type="interactions" value="57"/>
</dbReference>
<dbReference type="Proteomes" id="UP000199021">
    <property type="component" value="Unassembled WGS sequence"/>
</dbReference>
<keyword evidence="5" id="KW-0067">ATP-binding</keyword>
<sequence>MVTISYLSSMKTNAERFRNETGSEWYLTADTPEVTQRYLDQLGFLLPAERILATTVAGEGNMNLALRVFTDRRHFILKQSRPWVAKFPDLAAPVNRILVERDYQSITTENRQLSGHSPELLKADPANFALLMEDLGGAKDLSAVYQEKESLSDRELEDMLRYLSILHQLPVDDFPANRELRRLNHAHMFDLPFRPDNGFPLDALYPGLAKVARPFQYDEKLRAVALELGEIYLSDGPHLVHGDFYPGSLMSDKGHLYVIDGEFAHPGRPAFDLGVLTAHLSLAGATASQMEMIGKLYDPPGDFDASLANSFCQIEIMRRLIGIAQLPLPLSLDERQKRLDVARSALLN</sequence>
<gene>
    <name evidence="7" type="ORF">SAMN05444359_13324</name>
</gene>
<protein>
    <submittedName>
        <fullName evidence="7">5-methylthioribose kinase</fullName>
    </submittedName>
</protein>
<evidence type="ECO:0000256" key="5">
    <source>
        <dbReference type="ARBA" id="ARBA00022840"/>
    </source>
</evidence>
<evidence type="ECO:0000256" key="2">
    <source>
        <dbReference type="ARBA" id="ARBA00022679"/>
    </source>
</evidence>
<dbReference type="AlphaFoldDB" id="A0A1H9N2D8"/>
<dbReference type="Gene3D" id="3.90.1200.10">
    <property type="match status" value="1"/>
</dbReference>
<dbReference type="InParanoid" id="A0A1H9N2D8"/>
<evidence type="ECO:0000313" key="7">
    <source>
        <dbReference type="EMBL" id="SER30104.1"/>
    </source>
</evidence>
<dbReference type="Gene3D" id="3.30.200.20">
    <property type="entry name" value="Phosphorylase Kinase, domain 1"/>
    <property type="match status" value="1"/>
</dbReference>
<evidence type="ECO:0000259" key="6">
    <source>
        <dbReference type="Pfam" id="PF01636"/>
    </source>
</evidence>
<evidence type="ECO:0000256" key="3">
    <source>
        <dbReference type="ARBA" id="ARBA00022741"/>
    </source>
</evidence>
<dbReference type="GO" id="GO:0005524">
    <property type="term" value="F:ATP binding"/>
    <property type="evidence" value="ECO:0007669"/>
    <property type="project" value="UniProtKB-KW"/>
</dbReference>
<dbReference type="GO" id="GO:0016301">
    <property type="term" value="F:kinase activity"/>
    <property type="evidence" value="ECO:0007669"/>
    <property type="project" value="UniProtKB-KW"/>
</dbReference>
<evidence type="ECO:0000256" key="1">
    <source>
        <dbReference type="ARBA" id="ARBA00010165"/>
    </source>
</evidence>
<dbReference type="InterPro" id="IPR002575">
    <property type="entry name" value="Aminoglycoside_PTrfase"/>
</dbReference>
<keyword evidence="2" id="KW-0808">Transferase</keyword>
<dbReference type="PANTHER" id="PTHR34273:SF2">
    <property type="entry name" value="METHYLTHIORIBOSE KINASE"/>
    <property type="match status" value="1"/>
</dbReference>
<organism evidence="7 8">
    <name type="scientific">Neolewinella agarilytica</name>
    <dbReference type="NCBI Taxonomy" id="478744"/>
    <lineage>
        <taxon>Bacteria</taxon>
        <taxon>Pseudomonadati</taxon>
        <taxon>Bacteroidota</taxon>
        <taxon>Saprospiria</taxon>
        <taxon>Saprospirales</taxon>
        <taxon>Lewinellaceae</taxon>
        <taxon>Neolewinella</taxon>
    </lineage>
</organism>
<comment type="similarity">
    <text evidence="1">Belongs to the methylthioribose kinase family.</text>
</comment>
<proteinExistence type="inferred from homology"/>
<dbReference type="PANTHER" id="PTHR34273">
    <property type="entry name" value="METHYLTHIORIBOSE KINASE"/>
    <property type="match status" value="1"/>
</dbReference>
<dbReference type="Pfam" id="PF01636">
    <property type="entry name" value="APH"/>
    <property type="match status" value="1"/>
</dbReference>